<dbReference type="Proteomes" id="UP000077786">
    <property type="component" value="Unassembled WGS sequence"/>
</dbReference>
<dbReference type="PATRIC" id="fig|38307.3.peg.79"/>
<protein>
    <recommendedName>
        <fullName evidence="3">DUF2939 domain-containing protein</fullName>
    </recommendedName>
</protein>
<evidence type="ECO:0000313" key="2">
    <source>
        <dbReference type="Proteomes" id="UP000077786"/>
    </source>
</evidence>
<accession>A0A1B6VPX3</accession>
<dbReference type="InterPro" id="IPR021330">
    <property type="entry name" value="DUF2939"/>
</dbReference>
<gene>
    <name evidence="1" type="ORF">A0123_00079</name>
</gene>
<dbReference type="EMBL" id="LUTU01000001">
    <property type="protein sequence ID" value="OAJ69271.1"/>
    <property type="molecule type" value="Genomic_DNA"/>
</dbReference>
<name>A0A1B6VPX3_9PROT</name>
<dbReference type="RefSeq" id="WP_064272920.1">
    <property type="nucleotide sequence ID" value="NZ_LUTU01000001.1"/>
</dbReference>
<comment type="caution">
    <text evidence="1">The sequence shown here is derived from an EMBL/GenBank/DDBJ whole genome shotgun (WGS) entry which is preliminary data.</text>
</comment>
<evidence type="ECO:0008006" key="3">
    <source>
        <dbReference type="Google" id="ProtNLM"/>
    </source>
</evidence>
<dbReference type="OrthoDB" id="7270588at2"/>
<sequence length="177" mass="19383">MKNSFWKISYRARQGLGVTAGAVLAAYAVSPFLALWDIDRAMKGNNPARLIPHVDWSSLTHSLKEQFRPPVPASDDDLPDFGSSFAGNAISNAIDTELSPTTLMSTAHQLMPAGSSNYSSGGGWPVLGGLHAHFVSLNKFEAQVDQPGQTPFVLHMKFEHWGWKITRFELPQPAPRP</sequence>
<dbReference type="AlphaFoldDB" id="A0A1B6VPX3"/>
<proteinExistence type="predicted"/>
<reference evidence="1 2" key="1">
    <citation type="submission" date="2016-03" db="EMBL/GenBank/DDBJ databases">
        <title>Draft genome sequence of Gluconobacter cerinus strain CECT 9110.</title>
        <authorList>
            <person name="Sainz F."/>
            <person name="Mas A."/>
            <person name="Torija M.J."/>
        </authorList>
    </citation>
    <scope>NUCLEOTIDE SEQUENCE [LARGE SCALE GENOMIC DNA]</scope>
    <source>
        <strain evidence="1 2">CECT 9110</strain>
    </source>
</reference>
<dbReference type="Pfam" id="PF11159">
    <property type="entry name" value="DUF2939"/>
    <property type="match status" value="1"/>
</dbReference>
<organism evidence="1 2">
    <name type="scientific">Gluconobacter cerinus</name>
    <dbReference type="NCBI Taxonomy" id="38307"/>
    <lineage>
        <taxon>Bacteria</taxon>
        <taxon>Pseudomonadati</taxon>
        <taxon>Pseudomonadota</taxon>
        <taxon>Alphaproteobacteria</taxon>
        <taxon>Acetobacterales</taxon>
        <taxon>Acetobacteraceae</taxon>
        <taxon>Gluconobacter</taxon>
    </lineage>
</organism>
<evidence type="ECO:0000313" key="1">
    <source>
        <dbReference type="EMBL" id="OAJ69271.1"/>
    </source>
</evidence>